<dbReference type="Proteomes" id="UP000544222">
    <property type="component" value="Unassembled WGS sequence"/>
</dbReference>
<comment type="caution">
    <text evidence="4">The sequence shown here is derived from an EMBL/GenBank/DDBJ whole genome shotgun (WGS) entry which is preliminary data.</text>
</comment>
<proteinExistence type="predicted"/>
<name>A0A7W5H2M2_9PORP</name>
<accession>A0A7W5H2M2</accession>
<dbReference type="InterPro" id="IPR055396">
    <property type="entry name" value="DUF7088"/>
</dbReference>
<evidence type="ECO:0000256" key="1">
    <source>
        <dbReference type="SAM" id="Phobius"/>
    </source>
</evidence>
<dbReference type="AlphaFoldDB" id="A0A7W5H2M2"/>
<dbReference type="InterPro" id="IPR019196">
    <property type="entry name" value="ABC_transp_unknown"/>
</dbReference>
<reference evidence="4 5" key="1">
    <citation type="submission" date="2020-08" db="EMBL/GenBank/DDBJ databases">
        <title>Genomic Encyclopedia of Type Strains, Phase IV (KMG-IV): sequencing the most valuable type-strain genomes for metagenomic binning, comparative biology and taxonomic classification.</title>
        <authorList>
            <person name="Goeker M."/>
        </authorList>
    </citation>
    <scope>NUCLEOTIDE SEQUENCE [LARGE SCALE GENOMIC DNA]</scope>
    <source>
        <strain evidence="4 5">DSM 27471</strain>
    </source>
</reference>
<gene>
    <name evidence="4" type="ORF">FHX64_001892</name>
</gene>
<evidence type="ECO:0000259" key="3">
    <source>
        <dbReference type="Pfam" id="PF23357"/>
    </source>
</evidence>
<keyword evidence="1" id="KW-0812">Transmembrane</keyword>
<protein>
    <submittedName>
        <fullName evidence="4">ABC-2 type transport system permease protein</fullName>
    </submittedName>
</protein>
<keyword evidence="1" id="KW-1133">Transmembrane helix</keyword>
<dbReference type="Pfam" id="PF23357">
    <property type="entry name" value="DUF7088"/>
    <property type="match status" value="1"/>
</dbReference>
<dbReference type="Pfam" id="PF09822">
    <property type="entry name" value="ABC_transp_aux"/>
    <property type="match status" value="1"/>
</dbReference>
<dbReference type="InterPro" id="IPR019863">
    <property type="entry name" value="Motility-assoc_ABC-rel_GldG"/>
</dbReference>
<keyword evidence="5" id="KW-1185">Reference proteome</keyword>
<keyword evidence="1" id="KW-0472">Membrane</keyword>
<feature type="domain" description="ABC-type uncharacterised transport system" evidence="2">
    <location>
        <begin position="146"/>
        <end position="450"/>
    </location>
</feature>
<evidence type="ECO:0000313" key="4">
    <source>
        <dbReference type="EMBL" id="MBB3187729.1"/>
    </source>
</evidence>
<sequence length="513" mass="57393">MKSLQDPLKVNVYLDGDLNVGFLRLKNATANLLDELKIYSKEPIDIHFIDPTNQSSSEAQAKAYAALENRGLHATTVYEKDGNGKAVEKVIFPWAEIIAHHDTVPVNLLVNIPGNSGDENLNASVEELEYQITDAIRRLESKEIEKIAFLEGNGELSEAEVYDASTALSRYFEIDRGSLGTDPKALDPFKVVIIAKPKTPFTEQEKFIIDQYIMHGGRVLWLVDGANIDTQNLTRNGQATILPLDVNLSDQLFCYGVRINPDVVEDVQCINVPVNVARQNDPPQFKPMPWFFSPLLLTSPYNPVTRNLGAVKADFASSIDLVGDSVHAKADILLVTSNASHILAPPAFIDLKHLPDPEDQHYFNIQNVPVAVALSGIFTSDFANQMVPEGIDPHTPIARFSKPTRMIVVSDGDIIRNDVQDNQGKLQALPLGYDRYSNRQYSNRAFIVNAVQYLSDQDGWMNLRSRQFKLRLLNRLASTEGKLTWQLINVLAPVLLLLVFAALYLFIRKKRFQ</sequence>
<dbReference type="EMBL" id="JACHYB010000001">
    <property type="protein sequence ID" value="MBB3187729.1"/>
    <property type="molecule type" value="Genomic_DNA"/>
</dbReference>
<dbReference type="NCBIfam" id="TIGR03521">
    <property type="entry name" value="GldG"/>
    <property type="match status" value="1"/>
</dbReference>
<feature type="transmembrane region" description="Helical" evidence="1">
    <location>
        <begin position="483"/>
        <end position="507"/>
    </location>
</feature>
<evidence type="ECO:0000313" key="5">
    <source>
        <dbReference type="Proteomes" id="UP000544222"/>
    </source>
</evidence>
<feature type="domain" description="DUF7088" evidence="3">
    <location>
        <begin position="2"/>
        <end position="97"/>
    </location>
</feature>
<evidence type="ECO:0000259" key="2">
    <source>
        <dbReference type="Pfam" id="PF09822"/>
    </source>
</evidence>
<organism evidence="4 5">
    <name type="scientific">Microbacter margulisiae</name>
    <dbReference type="NCBI Taxonomy" id="1350067"/>
    <lineage>
        <taxon>Bacteria</taxon>
        <taxon>Pseudomonadati</taxon>
        <taxon>Bacteroidota</taxon>
        <taxon>Bacteroidia</taxon>
        <taxon>Bacteroidales</taxon>
        <taxon>Porphyromonadaceae</taxon>
        <taxon>Microbacter</taxon>
    </lineage>
</organism>